<dbReference type="Pfam" id="PF07793">
    <property type="entry name" value="DUF1631"/>
    <property type="match status" value="2"/>
</dbReference>
<comment type="caution">
    <text evidence="2">The sequence shown here is derived from an EMBL/GenBank/DDBJ whole genome shotgun (WGS) entry which is preliminary data.</text>
</comment>
<evidence type="ECO:0000313" key="3">
    <source>
        <dbReference type="Proteomes" id="UP000189339"/>
    </source>
</evidence>
<evidence type="ECO:0000313" key="2">
    <source>
        <dbReference type="EMBL" id="ONF44197.1"/>
    </source>
</evidence>
<dbReference type="OrthoDB" id="6344120at2"/>
<keyword evidence="3" id="KW-1185">Reference proteome</keyword>
<name>A0A1V2DUE4_9GAMM</name>
<feature type="region of interest" description="Disordered" evidence="1">
    <location>
        <begin position="451"/>
        <end position="483"/>
    </location>
</feature>
<sequence length="609" mass="69506">MAGAPENARPAPPQRERHGGIETILSGIRVPDLPYPAGRLRDSDVRDWRPLLASCWSEQRDERVTHVLHSVDLEWSVRQVNAAYVADRIMDVFLKTSGLHPELVRRVARLRFYLAWRMEQDGDEAFGTELIEWLDGLREWRGWSNSGGRSSRVLLEQLDGLVLAVSAAFEGEGKALGSFCLAWQDDSGKRRQQIERLCERLLETERGAASQRRADRRARALIGRALQGRRLPEPLVRFILGPWQRLLKQAAVTTAGGDQDALRRAGKLLEWLVWVGDPQLSEVDRNRLYHVGEQLGDRMLEVWHQVFDQPLAHDQLNEVETILVARLRGDALALVDAFGPPEPFHWEPAWLAPAQPDPAALAAAEGRWFVSGEGAREERRFFFAYLADCAEILWTNGAGVKLGVEPWQTFEDGQAQGRIRPLPPLTPFRQVLSDTTQILLGVCDRQQRQRQRAAEQARARAEALRRERQAEEERRRREEDARQAELERQRREAEAQRLADARAEQERLERERRLAVERQVAAIKLGGWIALQDEGMPEPRRLKLAVRINASRKLVFVDRMGLNRRECLEADLVHWVLSGQARVLDSSAEFDDTLTRVVGRIRMGRNGDV</sequence>
<reference evidence="2 3" key="1">
    <citation type="submission" date="2016-12" db="EMBL/GenBank/DDBJ databases">
        <title>Marinobacter lutaoensis whole genome sequencing.</title>
        <authorList>
            <person name="Verma A."/>
            <person name="Krishnamurthi S."/>
        </authorList>
    </citation>
    <scope>NUCLEOTIDE SEQUENCE [LARGE SCALE GENOMIC DNA]</scope>
    <source>
        <strain evidence="2 3">T5054</strain>
    </source>
</reference>
<accession>A0A1V2DUE4</accession>
<organism evidence="2 3">
    <name type="scientific">Marinobacter lutaoensis</name>
    <dbReference type="NCBI Taxonomy" id="135739"/>
    <lineage>
        <taxon>Bacteria</taxon>
        <taxon>Pseudomonadati</taxon>
        <taxon>Pseudomonadota</taxon>
        <taxon>Gammaproteobacteria</taxon>
        <taxon>Pseudomonadales</taxon>
        <taxon>Marinobacteraceae</taxon>
        <taxon>Marinobacter</taxon>
    </lineage>
</organism>
<dbReference type="AlphaFoldDB" id="A0A1V2DUE4"/>
<evidence type="ECO:0008006" key="4">
    <source>
        <dbReference type="Google" id="ProtNLM"/>
    </source>
</evidence>
<protein>
    <recommendedName>
        <fullName evidence="4">DUF1631 domain-containing protein</fullName>
    </recommendedName>
</protein>
<dbReference type="STRING" id="135739.BTO32_07910"/>
<dbReference type="InterPro" id="IPR012434">
    <property type="entry name" value="DUF1631"/>
</dbReference>
<dbReference type="Proteomes" id="UP000189339">
    <property type="component" value="Unassembled WGS sequence"/>
</dbReference>
<evidence type="ECO:0000256" key="1">
    <source>
        <dbReference type="SAM" id="MobiDB-lite"/>
    </source>
</evidence>
<dbReference type="RefSeq" id="WP_076724077.1">
    <property type="nucleotide sequence ID" value="NZ_MSCW01000005.1"/>
</dbReference>
<feature type="compositionally biased region" description="Basic and acidic residues" evidence="1">
    <location>
        <begin position="452"/>
        <end position="483"/>
    </location>
</feature>
<proteinExistence type="predicted"/>
<gene>
    <name evidence="2" type="ORF">BTO32_07910</name>
</gene>
<dbReference type="EMBL" id="MSCW01000005">
    <property type="protein sequence ID" value="ONF44197.1"/>
    <property type="molecule type" value="Genomic_DNA"/>
</dbReference>